<reference evidence="2" key="1">
    <citation type="submission" date="2018-10" db="EMBL/GenBank/DDBJ databases">
        <title>Hidden diversity of soil giant viruses.</title>
        <authorList>
            <person name="Schulz F."/>
            <person name="Alteio L."/>
            <person name="Goudeau D."/>
            <person name="Ryan E.M."/>
            <person name="Malmstrom R.R."/>
            <person name="Blanchard J."/>
            <person name="Woyke T."/>
        </authorList>
    </citation>
    <scope>NUCLEOTIDE SEQUENCE</scope>
    <source>
        <strain evidence="2">HAV1</strain>
    </source>
</reference>
<feature type="compositionally biased region" description="Low complexity" evidence="1">
    <location>
        <begin position="456"/>
        <end position="489"/>
    </location>
</feature>
<dbReference type="Gene3D" id="3.60.15.10">
    <property type="entry name" value="Ribonuclease Z/Hydroxyacylglutathione hydrolase-like"/>
    <property type="match status" value="1"/>
</dbReference>
<dbReference type="EMBL" id="MK072266">
    <property type="protein sequence ID" value="AYV81277.1"/>
    <property type="molecule type" value="Genomic_DNA"/>
</dbReference>
<feature type="region of interest" description="Disordered" evidence="1">
    <location>
        <begin position="363"/>
        <end position="408"/>
    </location>
</feature>
<gene>
    <name evidence="2" type="ORF">Harvfovirus24_13</name>
</gene>
<feature type="compositionally biased region" description="Low complexity" evidence="1">
    <location>
        <begin position="377"/>
        <end position="393"/>
    </location>
</feature>
<accession>A0A3G5A224</accession>
<proteinExistence type="predicted"/>
<evidence type="ECO:0000256" key="1">
    <source>
        <dbReference type="SAM" id="MobiDB-lite"/>
    </source>
</evidence>
<dbReference type="PANTHER" id="PTHR46504">
    <property type="entry name" value="TRNASE Z TRZ1"/>
    <property type="match status" value="1"/>
</dbReference>
<name>A0A3G5A224_9VIRU</name>
<evidence type="ECO:0000313" key="2">
    <source>
        <dbReference type="EMBL" id="AYV81277.1"/>
    </source>
</evidence>
<sequence length="503" mass="57002">MTQFICTERKITKSITVRGGAVAARYAGFEVKGLKDIVRLDVGNPALRGPLWDHLLLTHLHGDHFNDLGSVMNDISDSPGRSVPTIYCPKFAMPFVKNKIDADSRASKELDGSMEAKIHNKYRLVGVSAGEKFPFIFDGREKKQKREAKTIRKAERKVARKLFRKQGVKREPFVMPVDVEKKEKTAICLVEVIQCYHTTVKTDCFGYGFWSRKTKLKPEYAGFSPEQLKNLSDDGVKITYDVETPEFCYLGDTDHRVLYEPGSHPEDRVFSKILEQYPVVIGECTYLNDVDTCLAEQNRHMIWKHWEPYVLAHPATQFYFTHFSAKHPDNYIRKFFDHLDLPNVEPFLPLDIMSARSSIKTRVKRSEITAATSPETGSLSRSSSPLRAAAGSPERTPERTPASPSSEYHYCCDIPEEVKTPPKKKTPVKKRLPPRLEKKKIIPIAWGGPVRADYARPSGYRSHSPPSSPSSPSSPSEHGYPLYPSLPSLPGLPPKWERTKEEK</sequence>
<organism evidence="2">
    <name type="scientific">Harvfovirus sp</name>
    <dbReference type="NCBI Taxonomy" id="2487768"/>
    <lineage>
        <taxon>Viruses</taxon>
        <taxon>Varidnaviria</taxon>
        <taxon>Bamfordvirae</taxon>
        <taxon>Nucleocytoviricota</taxon>
        <taxon>Megaviricetes</taxon>
        <taxon>Imitervirales</taxon>
        <taxon>Mimiviridae</taxon>
        <taxon>Klosneuvirinae</taxon>
    </lineage>
</organism>
<protein>
    <submittedName>
        <fullName evidence="2">Beta-lactamase superfamily domain</fullName>
    </submittedName>
</protein>
<dbReference type="InterPro" id="IPR036866">
    <property type="entry name" value="RibonucZ/Hydroxyglut_hydro"/>
</dbReference>
<dbReference type="SUPFAM" id="SSF56281">
    <property type="entry name" value="Metallo-hydrolase/oxidoreductase"/>
    <property type="match status" value="1"/>
</dbReference>
<feature type="region of interest" description="Disordered" evidence="1">
    <location>
        <begin position="448"/>
        <end position="503"/>
    </location>
</feature>
<dbReference type="PANTHER" id="PTHR46504:SF2">
    <property type="entry name" value="TRNASE Z TRZ1"/>
    <property type="match status" value="1"/>
</dbReference>